<feature type="domain" description="EF-hand" evidence="2">
    <location>
        <begin position="164"/>
        <end position="199"/>
    </location>
</feature>
<dbReference type="PROSITE" id="PS50222">
    <property type="entry name" value="EF_HAND_2"/>
    <property type="match status" value="1"/>
</dbReference>
<dbReference type="STRING" id="4533.J3LX16"/>
<reference evidence="3" key="1">
    <citation type="journal article" date="2013" name="Nat. Commun.">
        <title>Whole-genome sequencing of Oryza brachyantha reveals mechanisms underlying Oryza genome evolution.</title>
        <authorList>
            <person name="Chen J."/>
            <person name="Huang Q."/>
            <person name="Gao D."/>
            <person name="Wang J."/>
            <person name="Lang Y."/>
            <person name="Liu T."/>
            <person name="Li B."/>
            <person name="Bai Z."/>
            <person name="Luis Goicoechea J."/>
            <person name="Liang C."/>
            <person name="Chen C."/>
            <person name="Zhang W."/>
            <person name="Sun S."/>
            <person name="Liao Y."/>
            <person name="Zhang X."/>
            <person name="Yang L."/>
            <person name="Song C."/>
            <person name="Wang M."/>
            <person name="Shi J."/>
            <person name="Liu G."/>
            <person name="Liu J."/>
            <person name="Zhou H."/>
            <person name="Zhou W."/>
            <person name="Yu Q."/>
            <person name="An N."/>
            <person name="Chen Y."/>
            <person name="Cai Q."/>
            <person name="Wang B."/>
            <person name="Liu B."/>
            <person name="Min J."/>
            <person name="Huang Y."/>
            <person name="Wu H."/>
            <person name="Li Z."/>
            <person name="Zhang Y."/>
            <person name="Yin Y."/>
            <person name="Song W."/>
            <person name="Jiang J."/>
            <person name="Jackson S.A."/>
            <person name="Wing R.A."/>
            <person name="Wang J."/>
            <person name="Chen M."/>
        </authorList>
    </citation>
    <scope>NUCLEOTIDE SEQUENCE [LARGE SCALE GENOMIC DNA]</scope>
    <source>
        <strain evidence="3">cv. IRGC 101232</strain>
    </source>
</reference>
<dbReference type="Gene3D" id="1.10.238.10">
    <property type="entry name" value="EF-hand"/>
    <property type="match status" value="1"/>
</dbReference>
<dbReference type="PROSITE" id="PS00018">
    <property type="entry name" value="EF_HAND_1"/>
    <property type="match status" value="1"/>
</dbReference>
<reference evidence="3" key="2">
    <citation type="submission" date="2013-04" db="UniProtKB">
        <authorList>
            <consortium name="EnsemblPlants"/>
        </authorList>
    </citation>
    <scope>IDENTIFICATION</scope>
</reference>
<dbReference type="HOGENOM" id="CLU_1181772_0_0_1"/>
<evidence type="ECO:0000256" key="1">
    <source>
        <dbReference type="ARBA" id="ARBA00022837"/>
    </source>
</evidence>
<evidence type="ECO:0000313" key="4">
    <source>
        <dbReference type="Proteomes" id="UP000006038"/>
    </source>
</evidence>
<dbReference type="InterPro" id="IPR011992">
    <property type="entry name" value="EF-hand-dom_pair"/>
</dbReference>
<proteinExistence type="predicted"/>
<dbReference type="EnsemblPlants" id="OB04G16910.1">
    <property type="protein sequence ID" value="OB04G16910.1"/>
    <property type="gene ID" value="OB04G16910"/>
</dbReference>
<dbReference type="GO" id="GO:0005509">
    <property type="term" value="F:calcium ion binding"/>
    <property type="evidence" value="ECO:0007669"/>
    <property type="project" value="InterPro"/>
</dbReference>
<organism evidence="3">
    <name type="scientific">Oryza brachyantha</name>
    <name type="common">malo sina</name>
    <dbReference type="NCBI Taxonomy" id="4533"/>
    <lineage>
        <taxon>Eukaryota</taxon>
        <taxon>Viridiplantae</taxon>
        <taxon>Streptophyta</taxon>
        <taxon>Embryophyta</taxon>
        <taxon>Tracheophyta</taxon>
        <taxon>Spermatophyta</taxon>
        <taxon>Magnoliopsida</taxon>
        <taxon>Liliopsida</taxon>
        <taxon>Poales</taxon>
        <taxon>Poaceae</taxon>
        <taxon>BOP clade</taxon>
        <taxon>Oryzoideae</taxon>
        <taxon>Oryzeae</taxon>
        <taxon>Oryzinae</taxon>
        <taxon>Oryza</taxon>
    </lineage>
</organism>
<evidence type="ECO:0000259" key="2">
    <source>
        <dbReference type="PROSITE" id="PS50222"/>
    </source>
</evidence>
<accession>J3LX16</accession>
<keyword evidence="1" id="KW-0106">Calcium</keyword>
<dbReference type="InterPro" id="IPR018247">
    <property type="entry name" value="EF_Hand_1_Ca_BS"/>
</dbReference>
<dbReference type="Gramene" id="OB04G16910.1">
    <property type="protein sequence ID" value="OB04G16910.1"/>
    <property type="gene ID" value="OB04G16910"/>
</dbReference>
<dbReference type="InterPro" id="IPR002048">
    <property type="entry name" value="EF_hand_dom"/>
</dbReference>
<dbReference type="SUPFAM" id="SSF47473">
    <property type="entry name" value="EF-hand"/>
    <property type="match status" value="1"/>
</dbReference>
<dbReference type="AlphaFoldDB" id="J3LX16"/>
<evidence type="ECO:0000313" key="3">
    <source>
        <dbReference type="EnsemblPlants" id="OB04G16910.1"/>
    </source>
</evidence>
<name>J3LX16_ORYBR</name>
<sequence>MEYGSESWCNDGLCCFRIHQDSCHHRDFFHPLRRLRNVTPAPVHLRRRRLHPLHVLLVVVRRDAHDAAAEPLADAPEPGARIADELLERRVDERVVRAARQVDSHAGADEPVHSALHLGHVEPAGEVLSGIIWYQKISTCINNVIVVHLDDDGKVSAPALGEDVSKEEAAAILATADTDGDGLLDHDDFLGLDGQPEEEEMGMRCLRFGEARRKCRGGTRQHGGMRRKGGKMIKY</sequence>
<keyword evidence="4" id="KW-1185">Reference proteome</keyword>
<dbReference type="Proteomes" id="UP000006038">
    <property type="component" value="Chromosome 4"/>
</dbReference>
<protein>
    <recommendedName>
        <fullName evidence="2">EF-hand domain-containing protein</fullName>
    </recommendedName>
</protein>